<dbReference type="RefSeq" id="WP_076377176.1">
    <property type="nucleotide sequence ID" value="NZ_FTMG01000016.1"/>
</dbReference>
<evidence type="ECO:0000256" key="1">
    <source>
        <dbReference type="ARBA" id="ARBA00023015"/>
    </source>
</evidence>
<keyword evidence="3" id="KW-0804">Transcription</keyword>
<evidence type="ECO:0000256" key="3">
    <source>
        <dbReference type="ARBA" id="ARBA00023163"/>
    </source>
</evidence>
<comment type="caution">
    <text evidence="6">The sequence shown here is derived from an EMBL/GenBank/DDBJ whole genome shotgun (WGS) entry which is preliminary data.</text>
</comment>
<protein>
    <submittedName>
        <fullName evidence="6">AraC-like DNA-binding protein</fullName>
    </submittedName>
</protein>
<dbReference type="InterPro" id="IPR046532">
    <property type="entry name" value="DUF6597"/>
</dbReference>
<name>A0A841JAQ4_9SPHI</name>
<keyword evidence="7" id="KW-1185">Reference proteome</keyword>
<dbReference type="InterPro" id="IPR009057">
    <property type="entry name" value="Homeodomain-like_sf"/>
</dbReference>
<dbReference type="Proteomes" id="UP000548326">
    <property type="component" value="Unassembled WGS sequence"/>
</dbReference>
<dbReference type="SUPFAM" id="SSF46689">
    <property type="entry name" value="Homeodomain-like"/>
    <property type="match status" value="1"/>
</dbReference>
<dbReference type="EMBL" id="JACHCA010000005">
    <property type="protein sequence ID" value="MBB6127917.1"/>
    <property type="molecule type" value="Genomic_DNA"/>
</dbReference>
<accession>A0A841JAQ4</accession>
<organism evidence="6 8">
    <name type="scientific">Mucilaginibacter lappiensis</name>
    <dbReference type="NCBI Taxonomy" id="354630"/>
    <lineage>
        <taxon>Bacteria</taxon>
        <taxon>Pseudomonadati</taxon>
        <taxon>Bacteroidota</taxon>
        <taxon>Sphingobacteriia</taxon>
        <taxon>Sphingobacteriales</taxon>
        <taxon>Sphingobacteriaceae</taxon>
        <taxon>Mucilaginibacter</taxon>
    </lineage>
</organism>
<proteinExistence type="predicted"/>
<dbReference type="GO" id="GO:0043565">
    <property type="term" value="F:sequence-specific DNA binding"/>
    <property type="evidence" value="ECO:0007669"/>
    <property type="project" value="InterPro"/>
</dbReference>
<evidence type="ECO:0000313" key="7">
    <source>
        <dbReference type="Proteomes" id="UP000541583"/>
    </source>
</evidence>
<dbReference type="GO" id="GO:0003700">
    <property type="term" value="F:DNA-binding transcription factor activity"/>
    <property type="evidence" value="ECO:0007669"/>
    <property type="project" value="InterPro"/>
</dbReference>
<dbReference type="PANTHER" id="PTHR46796:SF13">
    <property type="entry name" value="HTH-TYPE TRANSCRIPTIONAL ACTIVATOR RHAS"/>
    <property type="match status" value="1"/>
</dbReference>
<feature type="domain" description="HTH araC/xylS-type" evidence="4">
    <location>
        <begin position="153"/>
        <end position="253"/>
    </location>
</feature>
<dbReference type="AlphaFoldDB" id="A0A841JAQ4"/>
<dbReference type="Proteomes" id="UP000541583">
    <property type="component" value="Unassembled WGS sequence"/>
</dbReference>
<gene>
    <name evidence="6" type="ORF">HDF22_002030</name>
    <name evidence="5" type="ORF">HDF23_004859</name>
</gene>
<evidence type="ECO:0000313" key="8">
    <source>
        <dbReference type="Proteomes" id="UP000548326"/>
    </source>
</evidence>
<reference evidence="7 8" key="1">
    <citation type="submission" date="2020-08" db="EMBL/GenBank/DDBJ databases">
        <title>Genomic Encyclopedia of Type Strains, Phase IV (KMG-V): Genome sequencing to study the core and pangenomes of soil and plant-associated prokaryotes.</title>
        <authorList>
            <person name="Whitman W."/>
        </authorList>
    </citation>
    <scope>NUCLEOTIDE SEQUENCE [LARGE SCALE GENOMIC DNA]</scope>
    <source>
        <strain evidence="5 7">ANJLi2</strain>
        <strain evidence="6 8">MP601</strain>
    </source>
</reference>
<dbReference type="Pfam" id="PF20240">
    <property type="entry name" value="DUF6597"/>
    <property type="match status" value="1"/>
</dbReference>
<evidence type="ECO:0000313" key="5">
    <source>
        <dbReference type="EMBL" id="MBB6112086.1"/>
    </source>
</evidence>
<keyword evidence="1" id="KW-0805">Transcription regulation</keyword>
<dbReference type="PROSITE" id="PS01124">
    <property type="entry name" value="HTH_ARAC_FAMILY_2"/>
    <property type="match status" value="1"/>
</dbReference>
<evidence type="ECO:0000256" key="2">
    <source>
        <dbReference type="ARBA" id="ARBA00023125"/>
    </source>
</evidence>
<dbReference type="Pfam" id="PF12833">
    <property type="entry name" value="HTH_18"/>
    <property type="match status" value="1"/>
</dbReference>
<dbReference type="SMART" id="SM00342">
    <property type="entry name" value="HTH_ARAC"/>
    <property type="match status" value="1"/>
</dbReference>
<dbReference type="EMBL" id="JACHCB010000016">
    <property type="protein sequence ID" value="MBB6112086.1"/>
    <property type="molecule type" value="Genomic_DNA"/>
</dbReference>
<evidence type="ECO:0000259" key="4">
    <source>
        <dbReference type="PROSITE" id="PS01124"/>
    </source>
</evidence>
<sequence>MKLERYFPADILKPFIENYLFIESEQGMENCVLPDTSIVMGFRYKGAISDEIEGIKNNLPGALLTGLRKSVRLINYSGQTAMLLVVFKPGGAATFFKEPLHELFGLSLALDALIGQQKLTEVEEQLAEASDNFQRIAVVERFLLSRLYLAKSDLLIQHAIKQIRLTKGTLRIKDLVSTFPISHDPFEKRFRKITGTSLKQFSSIVRLRNLIEKYDPTIDLTETALAAGYFDQAHFIKDFRIFTGQTPHEFFRSTIHW</sequence>
<dbReference type="InterPro" id="IPR050204">
    <property type="entry name" value="AraC_XylS_family_regulators"/>
</dbReference>
<keyword evidence="2 6" id="KW-0238">DNA-binding</keyword>
<evidence type="ECO:0000313" key="6">
    <source>
        <dbReference type="EMBL" id="MBB6127917.1"/>
    </source>
</evidence>
<dbReference type="Gene3D" id="1.10.10.60">
    <property type="entry name" value="Homeodomain-like"/>
    <property type="match status" value="1"/>
</dbReference>
<dbReference type="PANTHER" id="PTHR46796">
    <property type="entry name" value="HTH-TYPE TRANSCRIPTIONAL ACTIVATOR RHAS-RELATED"/>
    <property type="match status" value="1"/>
</dbReference>
<dbReference type="OrthoDB" id="323290at2"/>
<dbReference type="InterPro" id="IPR018060">
    <property type="entry name" value="HTH_AraC"/>
</dbReference>